<dbReference type="InterPro" id="IPR013977">
    <property type="entry name" value="GcvT_C"/>
</dbReference>
<dbReference type="InterPro" id="IPR006058">
    <property type="entry name" value="2Fe2S_fd_BS"/>
</dbReference>
<dbReference type="InterPro" id="IPR041854">
    <property type="entry name" value="BFD-like_2Fe2S-bd_dom_sf"/>
</dbReference>
<dbReference type="SUPFAM" id="SSF103025">
    <property type="entry name" value="Folate-binding domain"/>
    <property type="match status" value="1"/>
</dbReference>
<dbReference type="InterPro" id="IPR029043">
    <property type="entry name" value="GcvT/YgfZ_C"/>
</dbReference>
<protein>
    <submittedName>
        <fullName evidence="6">Unannotated protein</fullName>
    </submittedName>
</protein>
<dbReference type="InterPro" id="IPR027266">
    <property type="entry name" value="TrmE/GcvT-like"/>
</dbReference>
<dbReference type="InterPro" id="IPR006222">
    <property type="entry name" value="GCVT_N"/>
</dbReference>
<dbReference type="SUPFAM" id="SSF101790">
    <property type="entry name" value="Aminomethyltransferase beta-barrel domain"/>
    <property type="match status" value="1"/>
</dbReference>
<proteinExistence type="inferred from homology"/>
<dbReference type="PANTHER" id="PTHR43757:SF2">
    <property type="entry name" value="AMINOMETHYLTRANSFERASE, MITOCHONDRIAL"/>
    <property type="match status" value="1"/>
</dbReference>
<dbReference type="PANTHER" id="PTHR43757">
    <property type="entry name" value="AMINOMETHYLTRANSFERASE"/>
    <property type="match status" value="1"/>
</dbReference>
<dbReference type="InterPro" id="IPR036188">
    <property type="entry name" value="FAD/NAD-bd_sf"/>
</dbReference>
<feature type="domain" description="Aminomethyltransferase C-terminal" evidence="4">
    <location>
        <begin position="635"/>
        <end position="706"/>
    </location>
</feature>
<dbReference type="PROSITE" id="PS00197">
    <property type="entry name" value="2FE2S_FER_1"/>
    <property type="match status" value="1"/>
</dbReference>
<dbReference type="EMBL" id="CAEZYF010000002">
    <property type="protein sequence ID" value="CAB4708481.1"/>
    <property type="molecule type" value="Genomic_DNA"/>
</dbReference>
<evidence type="ECO:0000313" key="8">
    <source>
        <dbReference type="EMBL" id="CAB4977567.1"/>
    </source>
</evidence>
<dbReference type="SUPFAM" id="SSF54292">
    <property type="entry name" value="2Fe-2S ferredoxin-like"/>
    <property type="match status" value="1"/>
</dbReference>
<dbReference type="InterPro" id="IPR028896">
    <property type="entry name" value="GcvT/YgfZ/DmdA"/>
</dbReference>
<keyword evidence="2" id="KW-0560">Oxidoreductase</keyword>
<dbReference type="Pfam" id="PF13510">
    <property type="entry name" value="Fer2_4"/>
    <property type="match status" value="1"/>
</dbReference>
<dbReference type="GO" id="GO:0051537">
    <property type="term" value="F:2 iron, 2 sulfur cluster binding"/>
    <property type="evidence" value="ECO:0007669"/>
    <property type="project" value="InterPro"/>
</dbReference>
<gene>
    <name evidence="6" type="ORF">UFOPK2656_00509</name>
    <name evidence="7" type="ORF">UFOPK3651_00277</name>
    <name evidence="8" type="ORF">UFOPK3931_00593</name>
    <name evidence="5" type="ORF">UFOPK4189_00506</name>
</gene>
<name>A0A6J6Q9P3_9ZZZZ</name>
<organism evidence="6">
    <name type="scientific">freshwater metagenome</name>
    <dbReference type="NCBI Taxonomy" id="449393"/>
    <lineage>
        <taxon>unclassified sequences</taxon>
        <taxon>metagenomes</taxon>
        <taxon>ecological metagenomes</taxon>
    </lineage>
</organism>
<evidence type="ECO:0000313" key="7">
    <source>
        <dbReference type="EMBL" id="CAB4912154.1"/>
    </source>
</evidence>
<dbReference type="GO" id="GO:0016491">
    <property type="term" value="F:oxidoreductase activity"/>
    <property type="evidence" value="ECO:0007669"/>
    <property type="project" value="UniProtKB-KW"/>
</dbReference>
<reference evidence="6" key="1">
    <citation type="submission" date="2020-05" db="EMBL/GenBank/DDBJ databases">
        <authorList>
            <person name="Chiriac C."/>
            <person name="Salcher M."/>
            <person name="Ghai R."/>
            <person name="Kavagutti S V."/>
        </authorList>
    </citation>
    <scope>NUCLEOTIDE SEQUENCE</scope>
</reference>
<evidence type="ECO:0000313" key="5">
    <source>
        <dbReference type="EMBL" id="CAB4362726.1"/>
    </source>
</evidence>
<dbReference type="Gene3D" id="3.30.1360.120">
    <property type="entry name" value="Probable tRNA modification gtpase trme, domain 1"/>
    <property type="match status" value="1"/>
</dbReference>
<evidence type="ECO:0000259" key="4">
    <source>
        <dbReference type="Pfam" id="PF08669"/>
    </source>
</evidence>
<dbReference type="EMBL" id="CAFBOL010000009">
    <property type="protein sequence ID" value="CAB4977567.1"/>
    <property type="molecule type" value="Genomic_DNA"/>
</dbReference>
<evidence type="ECO:0000256" key="2">
    <source>
        <dbReference type="ARBA" id="ARBA00023002"/>
    </source>
</evidence>
<dbReference type="AlphaFoldDB" id="A0A6J6Q9P3"/>
<dbReference type="EMBL" id="CAFBMT010000001">
    <property type="protein sequence ID" value="CAB4912154.1"/>
    <property type="molecule type" value="Genomic_DNA"/>
</dbReference>
<dbReference type="Pfam" id="PF08669">
    <property type="entry name" value="GCV_T_C"/>
    <property type="match status" value="1"/>
</dbReference>
<dbReference type="Gene3D" id="1.10.10.1100">
    <property type="entry name" value="BFD-like [2Fe-2S]-binding domain"/>
    <property type="match status" value="1"/>
</dbReference>
<evidence type="ECO:0000313" key="6">
    <source>
        <dbReference type="EMBL" id="CAB4708481.1"/>
    </source>
</evidence>
<accession>A0A6J6Q9P3</accession>
<evidence type="ECO:0000259" key="3">
    <source>
        <dbReference type="Pfam" id="PF01571"/>
    </source>
</evidence>
<comment type="similarity">
    <text evidence="1">Belongs to the GcvT family.</text>
</comment>
<feature type="domain" description="GCVT N-terminal" evidence="3">
    <location>
        <begin position="358"/>
        <end position="616"/>
    </location>
</feature>
<dbReference type="Gene3D" id="3.10.20.440">
    <property type="entry name" value="2Fe-2S iron-sulphur cluster binding domain, sarcosine oxidase, alpha subunit, N-terminal domain"/>
    <property type="match status" value="1"/>
</dbReference>
<dbReference type="EMBL" id="CAESGF010000002">
    <property type="protein sequence ID" value="CAB4362726.1"/>
    <property type="molecule type" value="Genomic_DNA"/>
</dbReference>
<dbReference type="Pfam" id="PF01571">
    <property type="entry name" value="GCV_T"/>
    <property type="match status" value="1"/>
</dbReference>
<dbReference type="InterPro" id="IPR042204">
    <property type="entry name" value="2Fe-2S-bd_N"/>
</dbReference>
<dbReference type="InterPro" id="IPR036010">
    <property type="entry name" value="2Fe-2S_ferredoxin-like_sf"/>
</dbReference>
<sequence>MSRVVYDGAPIEYAQGDSLALAALRSGQHPARGGTLCLAGDCGNCVAIVDGTPWVRTCQTTARAGTVVKRHPNGSHPSPGGAEHHAHVAVRHRSADHVVIGSGDSGVTAAAAARAAGDDVLVLDAGDGNEVIGVFDGPTIVVRTTDGVHQIHAHHITLATGAAELHPVVPGNTLAGLYTAKAAAAVRGAGIDLGRTVTVGAELVAIRGEGTVSSVELADGTTHECDSVIFDLGSAPRDVLARMAPMVPVTVVGPAAAAHALPPCPKAGVLCSCGKITVEDLDGVWAKGFQELELVKRSSLVGVGTCQGGMCMPHLRAFVADRSGTVPEPFTARPAARQLTLGEVAAGYHIDTFRRSPLHQEHLALGATLDKFGGWFRPWNYGDAVAEYWAVREAVSLGDVSTLGKMIVSGPDVVEVLERLYPNHVHDIKVGRSRYVLILNERGHILDDGMILRDAEDRFTLTFTSGGASTAEMWVRDWIETWGLRVHVLDRTVSHGAINVTGPLAVELMRRAGVSDDDRPKFLQHRRGEVAGIPCHIMRLSFTGEASFELHHQIDGSVALWNELMELGRPLGIKPHGLQALFGLRTEKGHIIVGQDTELDSSPRRVNMDWAVKLDKPWFVGRDALLRTAALPDERRLFGFTMEGPAPYEGSVIRVRGEVVGHVTSSWDSPLFGKAVLMGWQKRLPHADVVEIDGREAHVSPVPFYDPEGARARS</sequence>
<evidence type="ECO:0000256" key="1">
    <source>
        <dbReference type="ARBA" id="ARBA00008609"/>
    </source>
</evidence>
<dbReference type="SUPFAM" id="SSF51905">
    <property type="entry name" value="FAD/NAD(P)-binding domain"/>
    <property type="match status" value="1"/>
</dbReference>